<dbReference type="Pfam" id="PF05378">
    <property type="entry name" value="Hydant_A_N"/>
    <property type="match status" value="1"/>
</dbReference>
<dbReference type="Pfam" id="PF01968">
    <property type="entry name" value="Hydantoinase_A"/>
    <property type="match status" value="1"/>
</dbReference>
<sequence>MRIGIDVGGTNTDAVILDGDRVVAGCKSPTTEDVSSGIASALSIVLGETGVAPSAIDAVMIGTTHFTNAVVERRRLLPVAAIRIGLPATKGVPPMTDWPVDLADTLGRHTFMLRGGHEFDGREIAPLDERGLMEVAAEMKARGLRTASVTSVFSPVTAAMEARAAEILREEVPGVALSLSHEIGRVGFLERENAAIMNACLADLSKKVVDSFRVALREKGITAPFYISQNDGTLMTPEHVERYPVLTFASGPTNSMRGAARLAGIGDAMVVDIGGTTSDVGMLMQGFPRESAVAVDIGGVRTNFRMPDVLAIGLGGGSIVRDDGARIGPDSVGYEITKKALVFGGDTLTTTDIVVAAGLEDIGDRSRVAHLPAATIEAALATMHAKVDEAVDRMKTSADPLPVILVGGGSILISRDLPSASEVLRPENAGVANAIGAAIAQVGGEVDRIYAMEGRSRDSVLDEAKAEATANAVAAGAAAGTVSIMDIEEVPLAYLPGSATRIRVKAVGDLKMLEAAE</sequence>
<dbReference type="AlphaFoldDB" id="A0A2W5PVU9"/>
<feature type="domain" description="Hydantoinase A/oxoprolinase" evidence="1">
    <location>
        <begin position="191"/>
        <end position="358"/>
    </location>
</feature>
<dbReference type="GO" id="GO:0016787">
    <property type="term" value="F:hydrolase activity"/>
    <property type="evidence" value="ECO:0007669"/>
    <property type="project" value="InterPro"/>
</dbReference>
<evidence type="ECO:0000259" key="2">
    <source>
        <dbReference type="Pfam" id="PF05378"/>
    </source>
</evidence>
<accession>A0A2W5PVU9</accession>
<dbReference type="Proteomes" id="UP000249185">
    <property type="component" value="Unassembled WGS sequence"/>
</dbReference>
<dbReference type="PANTHER" id="PTHR11365">
    <property type="entry name" value="5-OXOPROLINASE RELATED"/>
    <property type="match status" value="1"/>
</dbReference>
<evidence type="ECO:0000313" key="4">
    <source>
        <dbReference type="Proteomes" id="UP000249185"/>
    </source>
</evidence>
<feature type="domain" description="Hydantoinase/oxoprolinase N-terminal" evidence="2">
    <location>
        <begin position="2"/>
        <end position="171"/>
    </location>
</feature>
<dbReference type="EMBL" id="QFPW01000009">
    <property type="protein sequence ID" value="PZQ48937.1"/>
    <property type="molecule type" value="Genomic_DNA"/>
</dbReference>
<reference evidence="3 4" key="1">
    <citation type="submission" date="2017-08" db="EMBL/GenBank/DDBJ databases">
        <title>Infants hospitalized years apart are colonized by the same room-sourced microbial strains.</title>
        <authorList>
            <person name="Brooks B."/>
            <person name="Olm M.R."/>
            <person name="Firek B.A."/>
            <person name="Baker R."/>
            <person name="Thomas B.C."/>
            <person name="Morowitz M.J."/>
            <person name="Banfield J.F."/>
        </authorList>
    </citation>
    <scope>NUCLEOTIDE SEQUENCE [LARGE SCALE GENOMIC DNA]</scope>
    <source>
        <strain evidence="3">S2_005_002_R2_34</strain>
    </source>
</reference>
<dbReference type="PANTHER" id="PTHR11365:SF10">
    <property type="entry name" value="HYDANTOINASE_OXOPROLINASE"/>
    <property type="match status" value="1"/>
</dbReference>
<organism evidence="3 4">
    <name type="scientific">Rhodovulum sulfidophilum</name>
    <name type="common">Rhodobacter sulfidophilus</name>
    <dbReference type="NCBI Taxonomy" id="35806"/>
    <lineage>
        <taxon>Bacteria</taxon>
        <taxon>Pseudomonadati</taxon>
        <taxon>Pseudomonadota</taxon>
        <taxon>Alphaproteobacteria</taxon>
        <taxon>Rhodobacterales</taxon>
        <taxon>Paracoccaceae</taxon>
        <taxon>Rhodovulum</taxon>
    </lineage>
</organism>
<dbReference type="SUPFAM" id="SSF53067">
    <property type="entry name" value="Actin-like ATPase domain"/>
    <property type="match status" value="2"/>
</dbReference>
<protein>
    <submittedName>
        <fullName evidence="3">Hydantoinase subunit beta</fullName>
    </submittedName>
</protein>
<dbReference type="Gene3D" id="3.30.420.40">
    <property type="match status" value="1"/>
</dbReference>
<dbReference type="InterPro" id="IPR045079">
    <property type="entry name" value="Oxoprolinase-like"/>
</dbReference>
<dbReference type="InterPro" id="IPR002821">
    <property type="entry name" value="Hydantoinase_A"/>
</dbReference>
<evidence type="ECO:0000259" key="1">
    <source>
        <dbReference type="Pfam" id="PF01968"/>
    </source>
</evidence>
<gene>
    <name evidence="3" type="ORF">DI556_12330</name>
</gene>
<dbReference type="InterPro" id="IPR008040">
    <property type="entry name" value="Hydant_A_N"/>
</dbReference>
<evidence type="ECO:0000313" key="3">
    <source>
        <dbReference type="EMBL" id="PZQ48937.1"/>
    </source>
</evidence>
<comment type="caution">
    <text evidence="3">The sequence shown here is derived from an EMBL/GenBank/DDBJ whole genome shotgun (WGS) entry which is preliminary data.</text>
</comment>
<name>A0A2W5PVU9_RHOSU</name>
<proteinExistence type="predicted"/>
<dbReference type="InterPro" id="IPR043129">
    <property type="entry name" value="ATPase_NBD"/>
</dbReference>